<dbReference type="KEGG" id="ptrh:RsTaC01_1102"/>
<protein>
    <submittedName>
        <fullName evidence="1">Uncharacterized protein</fullName>
    </submittedName>
</protein>
<sequence>MKKPLKKIFKKIFSLILSIVYIFIQCSTANQYKIYAAEPNFEIPKFEIPEPEKVNFLNDIIINISKPKNSRSENIIPIAEKSEYDIEGSEYLYSVIKNMNEGNIDSKDKVIVLKKDINTEYEVPSSRKLNFENEKYDLKIEDDLKNAHAWEPLGTKDHPFKGTFDGNNHKIENLEIYEFGDNKVYAGFFGCTEGATIKNFDIENVKIVCEANNYGRSSENSEEAGILAGRISGAAILENCHVKNCTVVCKSRGTDFSTAGGIVGSCLVLDDENEDITIKNCSVENVKVYSNGTAGGIAGNLGGKNSRLGIGRNQPRNVNIDKCAAVNCEVSSSGIQAGGIVSGFTCSGDVKITNCSFSGSVTAANNEENYSGQVGGIVAGFMSGNNDEYDNGNIEIDNCNFEGTAVGMGQTGGLFAGFYAPADEKGIKITNCHSKGTVTSYSDKLNVVGGAGGIISGIDCKATNSGVLIENCDFEGTVSSFNQAGGIISGILTVANKEGVTIRNCKHLAGNVISRGKEFNTSGDAGGICVGIACEAADSGVLIEGCDSEGIVVSYGQTGGIIAGIGTVANKKGVTIRNCHHTNGDIISNGEGLEMGNEAAGIISGIGCEAINSGILIEDCDSLGNISSFSQAAGIISGIGSKAYKNGVTLKNCNHDSGDITSNVSAAGIIVGIGSEAIDSGVLIEDCNSSGNISSFDQAGGIISGIGSKANKNGVIIKNCSHTNGEVISDISAAGIVVGIGSEGQTSFIENTNKTNITSLSGPAAGITVGTGSPIAPILFDSCTQTGNVISIANYRDKKTSNNGIVLRGSEAGGIFVGVGTPQHINVKNCYCDGNIQAHSQVGGIFCGCGNKNFINIENCTHKGNVTSTANGRDSNTLYEDTGGGSEAGGIFCGCGCDMGIIISGCKSYNDISAFSQAGGICAGVGCGGRGNSGALIIYNCSHDGNVTSRAKVQDVEIEKIEPNPHYPYPIPGVYRKIENNFVWVFNENDTEPRENFLFEATGGGSEAGGLVCGCGTNCPDGISIHNCHSKKNVTAFSNVGGLIAGVGVKCNSVISVGECDSEEGSVTSIIGECGGLIGNIGVESSILSMSRCHSTREVNGVGSVGGLIANLGSNKASVYIDSCYSNSNVTSKSGKCGGLICNFGVNAPNVLFSGCYSKQAVNGIGSAGGLIADFASTGQSVNISGCYSEKDVTSKEGRCGGLISNFEARSTDKLDIAVTDCHFCGGTTGKLETGGLIGSCEFGVTKPEPGNWCTFVLKDSYTIGNVCSESNLAGGMIANFEGSSCTGAETRNGSSDMISAALNILNSYSEGNVTSNSDYKFGQSGGLVAQCDRFIAEKCHFKGNVIANSGFLGSAGGVVANCNDLNLKECYFIGDVFCNSQGVDKTEYETLSEATAGGLAGKCNDLQLSESFSYGNIDCHSNSKQMLCSTYTGGLVGKVTLSEKSNCNVTDCFYVGDPTSSSDISYNGDCLGY</sequence>
<dbReference type="InterPro" id="IPR006626">
    <property type="entry name" value="PbH1"/>
</dbReference>
<dbReference type="Proteomes" id="UP001335720">
    <property type="component" value="Chromosome"/>
</dbReference>
<accession>A0AA48KY69</accession>
<dbReference type="SMART" id="SM00710">
    <property type="entry name" value="PbH1"/>
    <property type="match status" value="11"/>
</dbReference>
<evidence type="ECO:0000313" key="1">
    <source>
        <dbReference type="EMBL" id="BED93133.1"/>
    </source>
</evidence>
<reference evidence="1" key="1">
    <citation type="journal article" date="2023" name="ISME J.">
        <title>Emergence of putative energy parasites within Clostridia revealed by genome analysis of a novel endosymbiotic clade.</title>
        <authorList>
            <person name="Takahashi K."/>
            <person name="Kuwahara H."/>
            <person name="Horikawa Y."/>
            <person name="Izawa K."/>
            <person name="Kato D."/>
            <person name="Inagaki T."/>
            <person name="Yuki M."/>
            <person name="Ohkuma M."/>
            <person name="Hongoh Y."/>
        </authorList>
    </citation>
    <scope>NUCLEOTIDE SEQUENCE</scope>
    <source>
        <strain evidence="1">RsTa-C01</strain>
    </source>
</reference>
<dbReference type="EMBL" id="AP027925">
    <property type="protein sequence ID" value="BED93133.1"/>
    <property type="molecule type" value="Genomic_DNA"/>
</dbReference>
<gene>
    <name evidence="1" type="ORF">RsTaC01_1102</name>
</gene>
<proteinExistence type="predicted"/>
<name>A0AA48KY69_9FIRM</name>
<organism evidence="1">
    <name type="scientific">Candidatus Paraimprobicoccus trichonymphae</name>
    <dbReference type="NCBI Taxonomy" id="3033793"/>
    <lineage>
        <taxon>Bacteria</taxon>
        <taxon>Bacillati</taxon>
        <taxon>Bacillota</taxon>
        <taxon>Clostridia</taxon>
        <taxon>Candidatus Paraimprobicoccus</taxon>
    </lineage>
</organism>
<dbReference type="Gene3D" id="2.160.20.110">
    <property type="match status" value="4"/>
</dbReference>